<keyword evidence="4 5" id="KW-0472">Membrane</keyword>
<keyword evidence="8" id="KW-1185">Reference proteome</keyword>
<evidence type="ECO:0000256" key="1">
    <source>
        <dbReference type="ARBA" id="ARBA00004141"/>
    </source>
</evidence>
<feature type="transmembrane region" description="Helical" evidence="5">
    <location>
        <begin position="81"/>
        <end position="100"/>
    </location>
</feature>
<feature type="transmembrane region" description="Helical" evidence="5">
    <location>
        <begin position="181"/>
        <end position="200"/>
    </location>
</feature>
<evidence type="ECO:0000256" key="5">
    <source>
        <dbReference type="SAM" id="Phobius"/>
    </source>
</evidence>
<feature type="transmembrane region" description="Helical" evidence="5">
    <location>
        <begin position="383"/>
        <end position="403"/>
    </location>
</feature>
<feature type="transmembrane region" description="Helical" evidence="5">
    <location>
        <begin position="153"/>
        <end position="174"/>
    </location>
</feature>
<evidence type="ECO:0000256" key="2">
    <source>
        <dbReference type="ARBA" id="ARBA00022692"/>
    </source>
</evidence>
<feature type="transmembrane region" description="Helical" evidence="5">
    <location>
        <begin position="423"/>
        <end position="442"/>
    </location>
</feature>
<dbReference type="Proteomes" id="UP001168640">
    <property type="component" value="Unassembled WGS sequence"/>
</dbReference>
<organism evidence="7 8">
    <name type="scientific">Marinobacter suaedae</name>
    <dbReference type="NCBI Taxonomy" id="3057675"/>
    <lineage>
        <taxon>Bacteria</taxon>
        <taxon>Pseudomonadati</taxon>
        <taxon>Pseudomonadota</taxon>
        <taxon>Gammaproteobacteria</taxon>
        <taxon>Pseudomonadales</taxon>
        <taxon>Marinobacteraceae</taxon>
        <taxon>Marinobacter</taxon>
    </lineage>
</organism>
<feature type="transmembrane region" description="Helical" evidence="5">
    <location>
        <begin position="20"/>
        <end position="41"/>
    </location>
</feature>
<comment type="subcellular location">
    <subcellularLocation>
        <location evidence="1">Membrane</location>
        <topology evidence="1">Multi-pass membrane protein</topology>
    </subcellularLocation>
</comment>
<dbReference type="EMBL" id="JAUMIS010000001">
    <property type="protein sequence ID" value="MDO3720797.1"/>
    <property type="molecule type" value="Genomic_DNA"/>
</dbReference>
<gene>
    <name evidence="7" type="ORF">QVZ43_03620</name>
</gene>
<proteinExistence type="predicted"/>
<protein>
    <recommendedName>
        <fullName evidence="6">O-antigen ligase-related domain-containing protein</fullName>
    </recommendedName>
</protein>
<dbReference type="RefSeq" id="WP_302908907.1">
    <property type="nucleotide sequence ID" value="NZ_JAUMIS010000001.1"/>
</dbReference>
<feature type="transmembrane region" description="Helical" evidence="5">
    <location>
        <begin position="235"/>
        <end position="253"/>
    </location>
</feature>
<evidence type="ECO:0000313" key="7">
    <source>
        <dbReference type="EMBL" id="MDO3720797.1"/>
    </source>
</evidence>
<keyword evidence="3 5" id="KW-1133">Transmembrane helix</keyword>
<sequence>MVVVVLFGGFLSSDFDLYAIQRFLFVGILAGLTLVSLPRLICNFQSLNGYRNALGFCCLLLAAMSISGTSGGALYGWVEPVMFGGFFILPILLAAWLGGAGMTNVQSLAESFLYPLVVGCLMYGYVALIIYAGKMQEGEFRVIDYLPWGFNNIRYWSHIASWALPLLPLAVFVGPLKRSGLWRLCVLIAGGLWWWVLILSSARGSMVGLVASVFFSVVLMGQSAFPWLKELLRHLSLGLLFWLILSIGLPVFMAGDAGSLDVDINTGDSGRIPMFIEAFAMSMVHAPFGMGAQSWLTHELLTDSYQNATKFSHPHNMYLFWAAEYGWIFVFGVLGLVAVAFGKLLKKRAFVQSGDSQEYALCLIAFTASVVAALVHASVSAVFLAPASMLVGLFIITIFWTLLGHHETRNQTAKGSTTHATSALAVFVISLSLSGLWLHEVWQYHQAMLEDKESFEDDLWAPRFWLHGNFPRAQ</sequence>
<dbReference type="Pfam" id="PF04932">
    <property type="entry name" value="Wzy_C"/>
    <property type="match status" value="1"/>
</dbReference>
<keyword evidence="2 5" id="KW-0812">Transmembrane</keyword>
<evidence type="ECO:0000256" key="4">
    <source>
        <dbReference type="ARBA" id="ARBA00023136"/>
    </source>
</evidence>
<evidence type="ECO:0000256" key="3">
    <source>
        <dbReference type="ARBA" id="ARBA00022989"/>
    </source>
</evidence>
<name>A0ABT8VXT4_9GAMM</name>
<comment type="caution">
    <text evidence="7">The sequence shown here is derived from an EMBL/GenBank/DDBJ whole genome shotgun (WGS) entry which is preliminary data.</text>
</comment>
<dbReference type="InterPro" id="IPR007016">
    <property type="entry name" value="O-antigen_ligase-rel_domated"/>
</dbReference>
<evidence type="ECO:0000259" key="6">
    <source>
        <dbReference type="Pfam" id="PF04932"/>
    </source>
</evidence>
<feature type="transmembrane region" description="Helical" evidence="5">
    <location>
        <begin position="325"/>
        <end position="345"/>
    </location>
</feature>
<evidence type="ECO:0000313" key="8">
    <source>
        <dbReference type="Proteomes" id="UP001168640"/>
    </source>
</evidence>
<feature type="transmembrane region" description="Helical" evidence="5">
    <location>
        <begin position="206"/>
        <end position="228"/>
    </location>
</feature>
<feature type="domain" description="O-antigen ligase-related" evidence="6">
    <location>
        <begin position="194"/>
        <end position="328"/>
    </location>
</feature>
<accession>A0ABT8VXT4</accession>
<feature type="transmembrane region" description="Helical" evidence="5">
    <location>
        <begin position="53"/>
        <end position="75"/>
    </location>
</feature>
<feature type="transmembrane region" description="Helical" evidence="5">
    <location>
        <begin position="357"/>
        <end position="377"/>
    </location>
</feature>
<reference evidence="7" key="1">
    <citation type="submission" date="2023-07" db="EMBL/GenBank/DDBJ databases">
        <title>Marinobacter sp. chi1 genome sequencing and assembly.</title>
        <authorList>
            <person name="Park S."/>
        </authorList>
    </citation>
    <scope>NUCLEOTIDE SEQUENCE</scope>
    <source>
        <strain evidence="7">Chi1</strain>
    </source>
</reference>
<feature type="transmembrane region" description="Helical" evidence="5">
    <location>
        <begin position="112"/>
        <end position="133"/>
    </location>
</feature>